<accession>A0A1I8JTN6</accession>
<dbReference type="VEuPathDB" id="VectorBase:AARA016109"/>
<proteinExistence type="predicted"/>
<dbReference type="RefSeq" id="XP_040166122.1">
    <property type="nucleotide sequence ID" value="XM_040310188.1"/>
</dbReference>
<dbReference type="GeneID" id="120901859"/>
<evidence type="ECO:0000313" key="3">
    <source>
        <dbReference type="Proteomes" id="UP000075840"/>
    </source>
</evidence>
<evidence type="ECO:0000256" key="1">
    <source>
        <dbReference type="SAM" id="MobiDB-lite"/>
    </source>
</evidence>
<feature type="compositionally biased region" description="Polar residues" evidence="1">
    <location>
        <begin position="255"/>
        <end position="265"/>
    </location>
</feature>
<protein>
    <submittedName>
        <fullName evidence="2">Uncharacterized protein</fullName>
    </submittedName>
</protein>
<dbReference type="AlphaFoldDB" id="A0A1I8JTN6"/>
<feature type="compositionally biased region" description="Basic and acidic residues" evidence="1">
    <location>
        <begin position="271"/>
        <end position="280"/>
    </location>
</feature>
<feature type="compositionally biased region" description="Polar residues" evidence="1">
    <location>
        <begin position="196"/>
        <end position="214"/>
    </location>
</feature>
<feature type="region of interest" description="Disordered" evidence="1">
    <location>
        <begin position="142"/>
        <end position="169"/>
    </location>
</feature>
<feature type="region of interest" description="Disordered" evidence="1">
    <location>
        <begin position="248"/>
        <end position="295"/>
    </location>
</feature>
<feature type="region of interest" description="Disordered" evidence="1">
    <location>
        <begin position="196"/>
        <end position="222"/>
    </location>
</feature>
<reference evidence="2" key="1">
    <citation type="submission" date="2022-08" db="UniProtKB">
        <authorList>
            <consortium name="EnsemblMetazoa"/>
        </authorList>
    </citation>
    <scope>IDENTIFICATION</scope>
    <source>
        <strain evidence="2">Dongola</strain>
    </source>
</reference>
<organism evidence="2 3">
    <name type="scientific">Anopheles arabiensis</name>
    <name type="common">Mosquito</name>
    <dbReference type="NCBI Taxonomy" id="7173"/>
    <lineage>
        <taxon>Eukaryota</taxon>
        <taxon>Metazoa</taxon>
        <taxon>Ecdysozoa</taxon>
        <taxon>Arthropoda</taxon>
        <taxon>Hexapoda</taxon>
        <taxon>Insecta</taxon>
        <taxon>Pterygota</taxon>
        <taxon>Neoptera</taxon>
        <taxon>Endopterygota</taxon>
        <taxon>Diptera</taxon>
        <taxon>Nematocera</taxon>
        <taxon>Culicoidea</taxon>
        <taxon>Culicidae</taxon>
        <taxon>Anophelinae</taxon>
        <taxon>Anopheles</taxon>
    </lineage>
</organism>
<evidence type="ECO:0000313" key="2">
    <source>
        <dbReference type="EnsemblMetazoa" id="AARA016109-PA"/>
    </source>
</evidence>
<dbReference type="EMBL" id="APCN01001461">
    <property type="status" value="NOT_ANNOTATED_CDS"/>
    <property type="molecule type" value="Genomic_DNA"/>
</dbReference>
<keyword evidence="3" id="KW-1185">Reference proteome</keyword>
<feature type="compositionally biased region" description="Polar residues" evidence="1">
    <location>
        <begin position="281"/>
        <end position="291"/>
    </location>
</feature>
<dbReference type="Proteomes" id="UP000075840">
    <property type="component" value="Unassembled WGS sequence"/>
</dbReference>
<sequence>MPYTIVEVDDTTNGEVLLAAPEKWVVTPTKGVAHLYWPDTNLVDNVRELWEDDQSVPTEEWDKWECKIVQQNIESQAKAEFFLQNLQKFDCTVKASLTASTSNATVTNVTLGNPAPPANQPNIGRMINSSCNKTSALERELLGPSPRPMVSSNPLNQRGDNKRRNTSSIHNTDQYYGLYEELCNLQQILRSFVTSPTGSTQKELTTSGPNNPHSARSEPKDDAMEMKQKLFGLLQELKVMMKGDQEETRAKLNEVSKQIQSNTSKSRLREKRREEKRETVMTKSAIPSATPNKPKVYHLTNLDDMKKFEQRLNDRIFQQKARKRVKRVVAREDGPGKCMKRMWDIMFDKAPVEKFSWAGTNSKIALRDYKNIVDLYKYGGTTDANHPVNDMQVRAFFLKSIKYATDLKNIQNCNEKKARQAKCDKIRKPPSSWWSVQDAWLEENVHEQDESGGVQEQSTEQYNTGEQEEYVEEYECVDEMQNSVSEENCIVFCDSIETLNQFEIDLNDPKCQAETIEWIEKTFGHIENAEDRMTLLLERLIDENVLFNFCWMNVGSGKCSLIKYINFIRLFQYTSRTVLHQAVMIDHGCVEVFFKNLLDVYDNVDVQPSNCTASSMVDLSGGTVVDSCDLTACPSMVQAPNGTCPQTLDYSAMDNQ</sequence>
<dbReference type="VEuPathDB" id="VectorBase:AARA21_015584"/>
<name>A0A1I8JTN6_ANOAR</name>
<dbReference type="KEGG" id="aara:120901859"/>
<dbReference type="EnsemblMetazoa" id="AARA016109-RA">
    <property type="protein sequence ID" value="AARA016109-PA"/>
    <property type="gene ID" value="AARA016109"/>
</dbReference>